<proteinExistence type="predicted"/>
<sequence>MSRGGVFCVEGQWARDMTSRGSVLPTLELLERIQSIRYIHKDVATAQELEYYLDRWTLKQYDDYNVGFFAVHGEPQRLLLTEFNHHDNTIELDEVGEILAGKCPGRRLFFGSCAVLKAPDRMLRDFLDRTGAALICGYTKAVDWVEAAAFETVLLDRLVNGKRVDSAESTMRSARFAPFADHLGFRVVYRNGR</sequence>
<reference evidence="1" key="1">
    <citation type="submission" date="2020-08" db="EMBL/GenBank/DDBJ databases">
        <title>Whole genome shotgun sequence of Actinocatenispora sera NBRC 101916.</title>
        <authorList>
            <person name="Komaki H."/>
            <person name="Tamura T."/>
        </authorList>
    </citation>
    <scope>NUCLEOTIDE SEQUENCE</scope>
    <source>
        <strain evidence="1">NBRC 101916</strain>
    </source>
</reference>
<dbReference type="KEGG" id="aser:Asera_53640"/>
<dbReference type="EMBL" id="AP023354">
    <property type="protein sequence ID" value="BCJ31256.1"/>
    <property type="molecule type" value="Genomic_DNA"/>
</dbReference>
<accession>A0A810LAF4</accession>
<keyword evidence="2" id="KW-1185">Reference proteome</keyword>
<dbReference type="Pfam" id="PF20347">
    <property type="entry name" value="DUF6642"/>
    <property type="match status" value="1"/>
</dbReference>
<gene>
    <name evidence="1" type="ORF">Asera_53640</name>
</gene>
<dbReference type="Proteomes" id="UP000680750">
    <property type="component" value="Chromosome"/>
</dbReference>
<evidence type="ECO:0000313" key="1">
    <source>
        <dbReference type="EMBL" id="BCJ31256.1"/>
    </source>
</evidence>
<dbReference type="RefSeq" id="WP_030444446.1">
    <property type="nucleotide sequence ID" value="NZ_AP023354.1"/>
</dbReference>
<dbReference type="InterPro" id="IPR046584">
    <property type="entry name" value="DUF6642"/>
</dbReference>
<evidence type="ECO:0008006" key="3">
    <source>
        <dbReference type="Google" id="ProtNLM"/>
    </source>
</evidence>
<dbReference type="AlphaFoldDB" id="A0A810LAF4"/>
<protein>
    <recommendedName>
        <fullName evidence="3">CHAT domain-containing protein</fullName>
    </recommendedName>
</protein>
<evidence type="ECO:0000313" key="2">
    <source>
        <dbReference type="Proteomes" id="UP000680750"/>
    </source>
</evidence>
<name>A0A810LAF4_9ACTN</name>
<organism evidence="1 2">
    <name type="scientific">Actinocatenispora sera</name>
    <dbReference type="NCBI Taxonomy" id="390989"/>
    <lineage>
        <taxon>Bacteria</taxon>
        <taxon>Bacillati</taxon>
        <taxon>Actinomycetota</taxon>
        <taxon>Actinomycetes</taxon>
        <taxon>Micromonosporales</taxon>
        <taxon>Micromonosporaceae</taxon>
        <taxon>Actinocatenispora</taxon>
    </lineage>
</organism>
<dbReference type="OrthoDB" id="1073355at2"/>